<organism evidence="1 2">
    <name type="scientific">Flavonifractor plautii</name>
    <name type="common">Fusobacterium plautii</name>
    <dbReference type="NCBI Taxonomy" id="292800"/>
    <lineage>
        <taxon>Bacteria</taxon>
        <taxon>Bacillati</taxon>
        <taxon>Bacillota</taxon>
        <taxon>Clostridia</taxon>
        <taxon>Eubacteriales</taxon>
        <taxon>Oscillospiraceae</taxon>
        <taxon>Flavonifractor</taxon>
    </lineage>
</organism>
<accession>A0A174PJ26</accession>
<proteinExistence type="predicted"/>
<dbReference type="InterPro" id="IPR019271">
    <property type="entry name" value="DUF2284_metal-binding"/>
</dbReference>
<dbReference type="Proteomes" id="UP000095746">
    <property type="component" value="Unassembled WGS sequence"/>
</dbReference>
<gene>
    <name evidence="1" type="ORF">ERS852411_03329</name>
</gene>
<reference evidence="1 2" key="1">
    <citation type="submission" date="2015-09" db="EMBL/GenBank/DDBJ databases">
        <authorList>
            <consortium name="Pathogen Informatics"/>
        </authorList>
    </citation>
    <scope>NUCLEOTIDE SEQUENCE [LARGE SCALE GENOMIC DNA]</scope>
    <source>
        <strain evidence="1 2">2789STDY5608854</strain>
    </source>
</reference>
<dbReference type="Pfam" id="PF10050">
    <property type="entry name" value="DUF2284"/>
    <property type="match status" value="1"/>
</dbReference>
<name>A0A174PJ26_FLAPL</name>
<sequence length="83" mass="8865">MAAEGARRLFLDGYYKALAFGSGPCKLCPSCAPEGCRFPGKAVPAMEACGIDVFATARAHGLEVHTLRVLGEERNHFGLILVE</sequence>
<evidence type="ECO:0000313" key="2">
    <source>
        <dbReference type="Proteomes" id="UP000095746"/>
    </source>
</evidence>
<dbReference type="AlphaFoldDB" id="A0A174PJ26"/>
<protein>
    <submittedName>
        <fullName evidence="1">Predicted metal-binding protein</fullName>
    </submittedName>
</protein>
<dbReference type="EMBL" id="CYZT01000413">
    <property type="protein sequence ID" value="CUP58810.1"/>
    <property type="molecule type" value="Genomic_DNA"/>
</dbReference>
<evidence type="ECO:0000313" key="1">
    <source>
        <dbReference type="EMBL" id="CUP58810.1"/>
    </source>
</evidence>